<dbReference type="Proteomes" id="UP000233556">
    <property type="component" value="Unassembled WGS sequence"/>
</dbReference>
<sequence>MKFNKAECKVLHVYQGNPKHRYRTENSPEEKDLGVLLDKKLNMSQQCALAAREANCILSCIKRSAANRSREVIFPLYSALMRPHLEYCVQLWGLQHKKDRDLLKRVQQRATRVTIRMENLSCEDRLR</sequence>
<evidence type="ECO:0008006" key="3">
    <source>
        <dbReference type="Google" id="ProtNLM"/>
    </source>
</evidence>
<proteinExistence type="predicted"/>
<accession>A0A2I0UAJ1</accession>
<evidence type="ECO:0000313" key="2">
    <source>
        <dbReference type="Proteomes" id="UP000233556"/>
    </source>
</evidence>
<gene>
    <name evidence="1" type="ORF">llap_6679</name>
</gene>
<reference evidence="2" key="1">
    <citation type="submission" date="2017-11" db="EMBL/GenBank/DDBJ databases">
        <authorList>
            <person name="Lima N.C."/>
            <person name="Parody-Merino A.M."/>
            <person name="Battley P.F."/>
            <person name="Fidler A.E."/>
            <person name="Prosdocimi F."/>
        </authorList>
    </citation>
    <scope>NUCLEOTIDE SEQUENCE [LARGE SCALE GENOMIC DNA]</scope>
</reference>
<dbReference type="PANTHER" id="PTHR33332">
    <property type="entry name" value="REVERSE TRANSCRIPTASE DOMAIN-CONTAINING PROTEIN"/>
    <property type="match status" value="1"/>
</dbReference>
<evidence type="ECO:0000313" key="1">
    <source>
        <dbReference type="EMBL" id="PKU43021.1"/>
    </source>
</evidence>
<dbReference type="EMBL" id="KZ505940">
    <property type="protein sequence ID" value="PKU43021.1"/>
    <property type="molecule type" value="Genomic_DNA"/>
</dbReference>
<keyword evidence="2" id="KW-1185">Reference proteome</keyword>
<name>A0A2I0UAJ1_LIMLA</name>
<protein>
    <recommendedName>
        <fullName evidence="3">Rna-directed dna polymerase from mobile element jockey-like</fullName>
    </recommendedName>
</protein>
<reference evidence="2" key="2">
    <citation type="submission" date="2017-12" db="EMBL/GenBank/DDBJ databases">
        <title>Genome sequence of the Bar-tailed Godwit (Limosa lapponica baueri).</title>
        <authorList>
            <person name="Lima N.C.B."/>
            <person name="Parody-Merino A.M."/>
            <person name="Battley P.F."/>
            <person name="Fidler A.E."/>
            <person name="Prosdocimi F."/>
        </authorList>
    </citation>
    <scope>NUCLEOTIDE SEQUENCE [LARGE SCALE GENOMIC DNA]</scope>
</reference>
<dbReference type="OrthoDB" id="416454at2759"/>
<organism evidence="1 2">
    <name type="scientific">Limosa lapponica baueri</name>
    <dbReference type="NCBI Taxonomy" id="1758121"/>
    <lineage>
        <taxon>Eukaryota</taxon>
        <taxon>Metazoa</taxon>
        <taxon>Chordata</taxon>
        <taxon>Craniata</taxon>
        <taxon>Vertebrata</taxon>
        <taxon>Euteleostomi</taxon>
        <taxon>Archelosauria</taxon>
        <taxon>Archosauria</taxon>
        <taxon>Dinosauria</taxon>
        <taxon>Saurischia</taxon>
        <taxon>Theropoda</taxon>
        <taxon>Coelurosauria</taxon>
        <taxon>Aves</taxon>
        <taxon>Neognathae</taxon>
        <taxon>Neoaves</taxon>
        <taxon>Charadriiformes</taxon>
        <taxon>Scolopacidae</taxon>
        <taxon>Limosa</taxon>
    </lineage>
</organism>
<dbReference type="AlphaFoldDB" id="A0A2I0UAJ1"/>